<accession>A0A7W5H7S4</accession>
<evidence type="ECO:0008006" key="4">
    <source>
        <dbReference type="Google" id="ProtNLM"/>
    </source>
</evidence>
<evidence type="ECO:0000256" key="1">
    <source>
        <dbReference type="SAM" id="SignalP"/>
    </source>
</evidence>
<dbReference type="PANTHER" id="PTHR36848">
    <property type="entry name" value="DNA-BINDING PROTEIN (PUTATIVE SECRETED PROTEIN)-RELATED"/>
    <property type="match status" value="1"/>
</dbReference>
<keyword evidence="1" id="KW-0732">Signal</keyword>
<comment type="caution">
    <text evidence="2">The sequence shown here is derived from an EMBL/GenBank/DDBJ whole genome shotgun (WGS) entry which is preliminary data.</text>
</comment>
<dbReference type="RefSeq" id="WP_184306615.1">
    <property type="nucleotide sequence ID" value="NZ_JACHXU010000015.1"/>
</dbReference>
<organism evidence="2 3">
    <name type="scientific">Aporhodopirellula rubra</name>
    <dbReference type="NCBI Taxonomy" id="980271"/>
    <lineage>
        <taxon>Bacteria</taxon>
        <taxon>Pseudomonadati</taxon>
        <taxon>Planctomycetota</taxon>
        <taxon>Planctomycetia</taxon>
        <taxon>Pirellulales</taxon>
        <taxon>Pirellulaceae</taxon>
        <taxon>Aporhodopirellula</taxon>
    </lineage>
</organism>
<gene>
    <name evidence="2" type="ORF">FHS27_004094</name>
</gene>
<reference evidence="2 3" key="1">
    <citation type="submission" date="2020-08" db="EMBL/GenBank/DDBJ databases">
        <title>Genomic Encyclopedia of Type Strains, Phase III (KMG-III): the genomes of soil and plant-associated and newly described type strains.</title>
        <authorList>
            <person name="Whitman W."/>
        </authorList>
    </citation>
    <scope>NUCLEOTIDE SEQUENCE [LARGE SCALE GENOMIC DNA]</scope>
    <source>
        <strain evidence="2 3">CECT 8075</strain>
    </source>
</reference>
<sequence length="182" mass="19715">MSRLISLLTFCILLATLSLCGPVAVCGDPVGLFERFQNPPDSARPGVYWYVMDGHLNRKGITADLESMKEAGIGNLIFLEVNVGVPRGSVDFLSDQWQELFAHAVHECERLGIELTLGSGPGWAGSGGPWVDPEQSMQHLVASTTQMKGPARFNAPLAKPAPRNPYFRSCSEITSGFHAGRT</sequence>
<protein>
    <recommendedName>
        <fullName evidence="4">Glycosyl hydrolase</fullName>
    </recommendedName>
</protein>
<proteinExistence type="predicted"/>
<evidence type="ECO:0000313" key="3">
    <source>
        <dbReference type="Proteomes" id="UP000536179"/>
    </source>
</evidence>
<dbReference type="EMBL" id="JACHXU010000015">
    <property type="protein sequence ID" value="MBB3208266.1"/>
    <property type="molecule type" value="Genomic_DNA"/>
</dbReference>
<dbReference type="InterPro" id="IPR053161">
    <property type="entry name" value="Ulvan_degrading_GH"/>
</dbReference>
<dbReference type="Proteomes" id="UP000536179">
    <property type="component" value="Unassembled WGS sequence"/>
</dbReference>
<feature type="signal peptide" evidence="1">
    <location>
        <begin position="1"/>
        <end position="26"/>
    </location>
</feature>
<feature type="chain" id="PRO_5031461399" description="Glycosyl hydrolase" evidence="1">
    <location>
        <begin position="27"/>
        <end position="182"/>
    </location>
</feature>
<keyword evidence="3" id="KW-1185">Reference proteome</keyword>
<dbReference type="AlphaFoldDB" id="A0A7W5H7S4"/>
<dbReference type="Pfam" id="PF17132">
    <property type="entry name" value="Glyco_hydro_106"/>
    <property type="match status" value="1"/>
</dbReference>
<name>A0A7W5H7S4_9BACT</name>
<dbReference type="PANTHER" id="PTHR36848:SF2">
    <property type="entry name" value="SECRETED PROTEIN"/>
    <property type="match status" value="1"/>
</dbReference>
<evidence type="ECO:0000313" key="2">
    <source>
        <dbReference type="EMBL" id="MBB3208266.1"/>
    </source>
</evidence>